<dbReference type="CDD" id="cd16143">
    <property type="entry name" value="ARS_like"/>
    <property type="match status" value="1"/>
</dbReference>
<keyword evidence="3" id="KW-0378">Hydrolase</keyword>
<sequence>MRFTVLKFAPCSPVTWALGMLGALLVVACGSASRDKFSRPNVIVILADDLGYGDVGAYNRHSKVPTPHIDQLASEGIMLTEAYCPVAVCSPSRYALMTGTYPWRSWNKSGVMKNYERSMIAPDQLTLPQMFKEAGYETAGFGKWHLGTSFPTIDGEQPAGHGKFYAKDNGANLDFAQPVYDGPLDHGFDQWLGFSCASEGWVLKDKQVIGALEHDFYTVEQAPGSDQINMIPMDSYLPMITGATLEFLKDRAVDQQAPFFLYYAPYVPHVPLAVSKDFLGTTEGGAYGDYVSELDHYVGSILQVLDSLQLTENTIVLFASDNGSQFLTTSRDMDASSATNRLPGHFRDSLNRYGAPGDLSVHHPNGTLRGVKSTAWEGGVRTPFIARWPGHFPAGGKSDQLLGLNDVMATLAPVAGYELENGSTTDGFNLLSVLQGENENKRTSIVVQSSGKAYGLRDRQWKIIEVPGKNGDTYYELYNLRDDPSESNNLAEQYPGKVREMRSELHKILAGSSTAH</sequence>
<protein>
    <submittedName>
        <fullName evidence="6">Arylsulfatase</fullName>
    </submittedName>
</protein>
<evidence type="ECO:0000313" key="7">
    <source>
        <dbReference type="Proteomes" id="UP000316614"/>
    </source>
</evidence>
<dbReference type="PANTHER" id="PTHR42693">
    <property type="entry name" value="ARYLSULFATASE FAMILY MEMBER"/>
    <property type="match status" value="1"/>
</dbReference>
<dbReference type="SUPFAM" id="SSF53649">
    <property type="entry name" value="Alkaline phosphatase-like"/>
    <property type="match status" value="1"/>
</dbReference>
<dbReference type="EMBL" id="CP041253">
    <property type="protein sequence ID" value="QDH81293.1"/>
    <property type="molecule type" value="Genomic_DNA"/>
</dbReference>
<dbReference type="Gene3D" id="3.30.1120.10">
    <property type="match status" value="1"/>
</dbReference>
<evidence type="ECO:0000256" key="1">
    <source>
        <dbReference type="ARBA" id="ARBA00008779"/>
    </source>
</evidence>
<dbReference type="PANTHER" id="PTHR42693:SF53">
    <property type="entry name" value="ENDO-4-O-SULFATASE"/>
    <property type="match status" value="1"/>
</dbReference>
<dbReference type="Proteomes" id="UP000316614">
    <property type="component" value="Chromosome"/>
</dbReference>
<dbReference type="Pfam" id="PF00884">
    <property type="entry name" value="Sulfatase"/>
    <property type="match status" value="1"/>
</dbReference>
<keyword evidence="4" id="KW-0106">Calcium</keyword>
<feature type="domain" description="Sulfatase N-terminal" evidence="5">
    <location>
        <begin position="40"/>
        <end position="417"/>
    </location>
</feature>
<dbReference type="InterPro" id="IPR017850">
    <property type="entry name" value="Alkaline_phosphatase_core_sf"/>
</dbReference>
<gene>
    <name evidence="6" type="ORF">FKX85_20565</name>
</gene>
<dbReference type="InterPro" id="IPR024607">
    <property type="entry name" value="Sulfatase_CS"/>
</dbReference>
<evidence type="ECO:0000256" key="3">
    <source>
        <dbReference type="ARBA" id="ARBA00022801"/>
    </source>
</evidence>
<dbReference type="RefSeq" id="WP_141616507.1">
    <property type="nucleotide sequence ID" value="NZ_CP041253.1"/>
</dbReference>
<organism evidence="6 7">
    <name type="scientific">Echinicola soli</name>
    <dbReference type="NCBI Taxonomy" id="2591634"/>
    <lineage>
        <taxon>Bacteria</taxon>
        <taxon>Pseudomonadati</taxon>
        <taxon>Bacteroidota</taxon>
        <taxon>Cytophagia</taxon>
        <taxon>Cytophagales</taxon>
        <taxon>Cyclobacteriaceae</taxon>
        <taxon>Echinicola</taxon>
    </lineage>
</organism>
<keyword evidence="7" id="KW-1185">Reference proteome</keyword>
<dbReference type="KEGG" id="echi:FKX85_20565"/>
<evidence type="ECO:0000256" key="2">
    <source>
        <dbReference type="ARBA" id="ARBA00022723"/>
    </source>
</evidence>
<dbReference type="InterPro" id="IPR050738">
    <property type="entry name" value="Sulfatase"/>
</dbReference>
<dbReference type="PROSITE" id="PS51257">
    <property type="entry name" value="PROKAR_LIPOPROTEIN"/>
    <property type="match status" value="1"/>
</dbReference>
<dbReference type="OrthoDB" id="9765065at2"/>
<dbReference type="Gene3D" id="3.40.720.10">
    <property type="entry name" value="Alkaline Phosphatase, subunit A"/>
    <property type="match status" value="1"/>
</dbReference>
<evidence type="ECO:0000256" key="4">
    <source>
        <dbReference type="ARBA" id="ARBA00022837"/>
    </source>
</evidence>
<dbReference type="InterPro" id="IPR000917">
    <property type="entry name" value="Sulfatase_N"/>
</dbReference>
<keyword evidence="2" id="KW-0479">Metal-binding</keyword>
<evidence type="ECO:0000313" key="6">
    <source>
        <dbReference type="EMBL" id="QDH81293.1"/>
    </source>
</evidence>
<dbReference type="GO" id="GO:0004065">
    <property type="term" value="F:arylsulfatase activity"/>
    <property type="evidence" value="ECO:0007669"/>
    <property type="project" value="TreeGrafter"/>
</dbReference>
<dbReference type="GO" id="GO:0046872">
    <property type="term" value="F:metal ion binding"/>
    <property type="evidence" value="ECO:0007669"/>
    <property type="project" value="UniProtKB-KW"/>
</dbReference>
<reference evidence="6 7" key="1">
    <citation type="submission" date="2019-06" db="EMBL/GenBank/DDBJ databases">
        <title>Echinicola alkalisoli sp. nov. isolated from saline soil.</title>
        <authorList>
            <person name="Sun J.-Q."/>
            <person name="Xu L."/>
        </authorList>
    </citation>
    <scope>NUCLEOTIDE SEQUENCE [LARGE SCALE GENOMIC DNA]</scope>
    <source>
        <strain evidence="6 7">LN3S3</strain>
    </source>
</reference>
<name>A0A514CN92_9BACT</name>
<proteinExistence type="inferred from homology"/>
<comment type="similarity">
    <text evidence="1">Belongs to the sulfatase family.</text>
</comment>
<dbReference type="AlphaFoldDB" id="A0A514CN92"/>
<dbReference type="PROSITE" id="PS00523">
    <property type="entry name" value="SULFATASE_1"/>
    <property type="match status" value="1"/>
</dbReference>
<accession>A0A514CN92</accession>
<evidence type="ECO:0000259" key="5">
    <source>
        <dbReference type="Pfam" id="PF00884"/>
    </source>
</evidence>